<feature type="binding site" evidence="8">
    <location>
        <position position="360"/>
    </location>
    <ligand>
        <name>[4Fe-4S] cluster</name>
        <dbReference type="ChEBI" id="CHEBI:49883"/>
        <label>1</label>
    </ligand>
</feature>
<dbReference type="Pfam" id="PF10531">
    <property type="entry name" value="SLBB"/>
    <property type="match status" value="1"/>
</dbReference>
<keyword evidence="6 8" id="KW-0408">Iron</keyword>
<sequence length="436" mass="47492">MPYFGFNGGIHPKYNKTATQSKPAEVLPLAAGEVVHIPLAQHIGAPAKVLVKKNQQVKTGEPIGEASGFISTTIHSSVTGKVVAIGTVPHPVSGRVPGVSIEVEELSDEFMPLDSNTSFQKSVMFAGIAGMGGATFPSHVKLSPPKDVDTLLINGAECEPYLTCDHRIMLERTEDVIKGASLIRDNLKLKKLIIGIEKNKPDAIEEFAKYEQEYNFELVELEVKYPQGGEKQLIKACLNRVVPEGQLPMEVGVIVHNVGTCAAIYDALERQKPLFERMVTVTGAVKEPKNLIVRVGTPISKLIEHCGGFTGKPKKIIMGGPMMGLAVTSLDTPVMKGTSGILVYRDEDMPDLTQYKCMRCGRCIEACPMGLVPSAMDRFVVKEMYESLADWHVMNCIECGCCSYVCPSRRTLAGGFKTSKRIVAGILRSREEKKNG</sequence>
<dbReference type="EMBL" id="CP001968">
    <property type="protein sequence ID" value="ADD68679.1"/>
    <property type="molecule type" value="Genomic_DNA"/>
</dbReference>
<keyword evidence="7 8" id="KW-0411">Iron-sulfur</keyword>
<dbReference type="HOGENOM" id="CLU_010808_6_0_0"/>
<keyword evidence="5 8" id="KW-0249">Electron transport</keyword>
<dbReference type="InParanoid" id="D4H116"/>
<dbReference type="Gene3D" id="3.10.20.600">
    <property type="match status" value="1"/>
</dbReference>
<feature type="binding site" evidence="8">
    <location>
        <position position="406"/>
    </location>
    <ligand>
        <name>[4Fe-4S] cluster</name>
        <dbReference type="ChEBI" id="CHEBI:49883"/>
        <label>1</label>
    </ligand>
</feature>
<keyword evidence="4 8" id="KW-0677">Repeat</keyword>
<keyword evidence="2 8" id="KW-0004">4Fe-4S</keyword>
<evidence type="ECO:0000256" key="4">
    <source>
        <dbReference type="ARBA" id="ARBA00022737"/>
    </source>
</evidence>
<evidence type="ECO:0000313" key="11">
    <source>
        <dbReference type="Proteomes" id="UP000002012"/>
    </source>
</evidence>
<keyword evidence="8" id="KW-1278">Translocase</keyword>
<dbReference type="AlphaFoldDB" id="D4H116"/>
<dbReference type="SUPFAM" id="SSF142019">
    <property type="entry name" value="Nqo1 FMN-binding domain-like"/>
    <property type="match status" value="1"/>
</dbReference>
<dbReference type="InterPro" id="IPR019554">
    <property type="entry name" value="Soluble_ligand-bd"/>
</dbReference>
<dbReference type="InterPro" id="IPR010208">
    <property type="entry name" value="Ion_transpt_RnfC/RsxC"/>
</dbReference>
<dbReference type="Pfam" id="PF01512">
    <property type="entry name" value="Complex1_51K"/>
    <property type="match status" value="1"/>
</dbReference>
<feature type="domain" description="4Fe-4S ferredoxin-type" evidence="9">
    <location>
        <begin position="387"/>
        <end position="417"/>
    </location>
</feature>
<proteinExistence type="inferred from homology"/>
<dbReference type="InterPro" id="IPR026902">
    <property type="entry name" value="RnfC_N"/>
</dbReference>
<dbReference type="PROSITE" id="PS51379">
    <property type="entry name" value="4FE4S_FER_2"/>
    <property type="match status" value="2"/>
</dbReference>
<feature type="binding site" evidence="8">
    <location>
        <position position="357"/>
    </location>
    <ligand>
        <name>[4Fe-4S] cluster</name>
        <dbReference type="ChEBI" id="CHEBI:49883"/>
        <label>1</label>
    </ligand>
</feature>
<keyword evidence="8" id="KW-0472">Membrane</keyword>
<dbReference type="KEGG" id="dap:Dacet_1915"/>
<dbReference type="Gene3D" id="3.30.70.20">
    <property type="match status" value="1"/>
</dbReference>
<dbReference type="FunCoup" id="D4H116">
    <property type="interactions" value="46"/>
</dbReference>
<feature type="binding site" evidence="8">
    <location>
        <position position="396"/>
    </location>
    <ligand>
        <name>[4Fe-4S] cluster</name>
        <dbReference type="ChEBI" id="CHEBI:49883"/>
        <label>2</label>
    </ligand>
</feature>
<dbReference type="InterPro" id="IPR017900">
    <property type="entry name" value="4Fe4S_Fe_S_CS"/>
</dbReference>
<comment type="subcellular location">
    <subcellularLocation>
        <location evidence="8">Cell inner membrane</location>
        <topology evidence="8">Peripheral membrane protein</topology>
    </subcellularLocation>
</comment>
<dbReference type="Gene3D" id="3.40.50.11540">
    <property type="entry name" value="NADH-ubiquinone oxidoreductase 51kDa subunit"/>
    <property type="match status" value="1"/>
</dbReference>
<evidence type="ECO:0000256" key="5">
    <source>
        <dbReference type="ARBA" id="ARBA00022982"/>
    </source>
</evidence>
<comment type="similarity">
    <text evidence="8">Belongs to the 4Fe4S bacterial-type ferredoxin family. RnfC subfamily.</text>
</comment>
<dbReference type="Pfam" id="PF13375">
    <property type="entry name" value="RnfC_N"/>
    <property type="match status" value="1"/>
</dbReference>
<dbReference type="GO" id="GO:0051539">
    <property type="term" value="F:4 iron, 4 sulfur cluster binding"/>
    <property type="evidence" value="ECO:0007669"/>
    <property type="project" value="UniProtKB-KW"/>
</dbReference>
<dbReference type="HAMAP" id="MF_00461">
    <property type="entry name" value="RsxC_RnfC"/>
    <property type="match status" value="1"/>
</dbReference>
<dbReference type="Proteomes" id="UP000002012">
    <property type="component" value="Chromosome"/>
</dbReference>
<dbReference type="InterPro" id="IPR011538">
    <property type="entry name" value="Nuo51_FMN-bd"/>
</dbReference>
<dbReference type="GO" id="GO:0005886">
    <property type="term" value="C:plasma membrane"/>
    <property type="evidence" value="ECO:0007669"/>
    <property type="project" value="UniProtKB-SubCell"/>
</dbReference>
<feature type="binding site" evidence="8">
    <location>
        <position position="363"/>
    </location>
    <ligand>
        <name>[4Fe-4S] cluster</name>
        <dbReference type="ChEBI" id="CHEBI:49883"/>
        <label>1</label>
    </ligand>
</feature>
<comment type="function">
    <text evidence="8">Part of a membrane-bound complex that couples electron transfer with translocation of ions across the membrane.</text>
</comment>
<comment type="cofactor">
    <cofactor evidence="8">
        <name>[4Fe-4S] cluster</name>
        <dbReference type="ChEBI" id="CHEBI:49883"/>
    </cofactor>
    <text evidence="8">Binds 2 [4Fe-4S] clusters per subunit.</text>
</comment>
<feature type="binding site" evidence="8">
    <location>
        <position position="399"/>
    </location>
    <ligand>
        <name>[4Fe-4S] cluster</name>
        <dbReference type="ChEBI" id="CHEBI:49883"/>
        <label>2</label>
    </ligand>
</feature>
<comment type="subunit">
    <text evidence="8">The complex is composed of six subunits: RnfA, RnfB, RnfC, RnfD, RnfE and RnfG.</text>
</comment>
<dbReference type="eggNOG" id="COG4656">
    <property type="taxonomic scope" value="Bacteria"/>
</dbReference>
<protein>
    <recommendedName>
        <fullName evidence="8">Ion-translocating oxidoreductase complex subunit C</fullName>
        <ecNumber evidence="8">7.-.-.-</ecNumber>
    </recommendedName>
    <alternativeName>
        <fullName evidence="8">Rnf electron transport complex subunit C</fullName>
    </alternativeName>
</protein>
<evidence type="ECO:0000313" key="10">
    <source>
        <dbReference type="EMBL" id="ADD68679.1"/>
    </source>
</evidence>
<evidence type="ECO:0000256" key="3">
    <source>
        <dbReference type="ARBA" id="ARBA00022723"/>
    </source>
</evidence>
<dbReference type="Pfam" id="PF13237">
    <property type="entry name" value="Fer4_10"/>
    <property type="match status" value="1"/>
</dbReference>
<keyword evidence="3 8" id="KW-0479">Metal-binding</keyword>
<keyword evidence="8" id="KW-1003">Cell membrane</keyword>
<dbReference type="InterPro" id="IPR037225">
    <property type="entry name" value="Nuo51_FMN-bd_sf"/>
</dbReference>
<keyword evidence="8" id="KW-0997">Cell inner membrane</keyword>
<evidence type="ECO:0000256" key="1">
    <source>
        <dbReference type="ARBA" id="ARBA00022448"/>
    </source>
</evidence>
<dbReference type="GO" id="GO:0009055">
    <property type="term" value="F:electron transfer activity"/>
    <property type="evidence" value="ECO:0007669"/>
    <property type="project" value="InterPro"/>
</dbReference>
<evidence type="ECO:0000256" key="8">
    <source>
        <dbReference type="HAMAP-Rule" id="MF_00461"/>
    </source>
</evidence>
<dbReference type="GO" id="GO:0046872">
    <property type="term" value="F:metal ion binding"/>
    <property type="evidence" value="ECO:0007669"/>
    <property type="project" value="UniProtKB-KW"/>
</dbReference>
<evidence type="ECO:0000259" key="9">
    <source>
        <dbReference type="PROSITE" id="PS51379"/>
    </source>
</evidence>
<accession>D4H116</accession>
<dbReference type="SUPFAM" id="SSF46548">
    <property type="entry name" value="alpha-helical ferredoxin"/>
    <property type="match status" value="1"/>
</dbReference>
<name>D4H116_DENA2</name>
<feature type="binding site" evidence="8">
    <location>
        <position position="402"/>
    </location>
    <ligand>
        <name>[4Fe-4S] cluster</name>
        <dbReference type="ChEBI" id="CHEBI:49883"/>
        <label>2</label>
    </ligand>
</feature>
<dbReference type="RefSeq" id="WP_013011189.1">
    <property type="nucleotide sequence ID" value="NC_013943.1"/>
</dbReference>
<evidence type="ECO:0000256" key="6">
    <source>
        <dbReference type="ARBA" id="ARBA00023004"/>
    </source>
</evidence>
<keyword evidence="11" id="KW-1185">Reference proteome</keyword>
<evidence type="ECO:0000256" key="7">
    <source>
        <dbReference type="ARBA" id="ARBA00023014"/>
    </source>
</evidence>
<dbReference type="EC" id="7.-.-.-" evidence="8"/>
<evidence type="ECO:0000256" key="2">
    <source>
        <dbReference type="ARBA" id="ARBA00022485"/>
    </source>
</evidence>
<keyword evidence="1 8" id="KW-0813">Transport</keyword>
<dbReference type="PANTHER" id="PTHR43034:SF2">
    <property type="entry name" value="ION-TRANSLOCATING OXIDOREDUCTASE COMPLEX SUBUNIT C"/>
    <property type="match status" value="1"/>
</dbReference>
<dbReference type="PROSITE" id="PS00198">
    <property type="entry name" value="4FE4S_FER_1"/>
    <property type="match status" value="2"/>
</dbReference>
<dbReference type="NCBIfam" id="NF003454">
    <property type="entry name" value="PRK05035.1"/>
    <property type="match status" value="1"/>
</dbReference>
<feature type="domain" description="4Fe-4S ferredoxin-type" evidence="9">
    <location>
        <begin position="348"/>
        <end position="377"/>
    </location>
</feature>
<dbReference type="GO" id="GO:0022900">
    <property type="term" value="P:electron transport chain"/>
    <property type="evidence" value="ECO:0007669"/>
    <property type="project" value="UniProtKB-UniRule"/>
</dbReference>
<dbReference type="PaxDb" id="522772-Dacet_1915"/>
<dbReference type="InterPro" id="IPR017896">
    <property type="entry name" value="4Fe4S_Fe-S-bd"/>
</dbReference>
<dbReference type="NCBIfam" id="TIGR01945">
    <property type="entry name" value="rnfC"/>
    <property type="match status" value="1"/>
</dbReference>
<feature type="binding site" evidence="8">
    <location>
        <position position="367"/>
    </location>
    <ligand>
        <name>[4Fe-4S] cluster</name>
        <dbReference type="ChEBI" id="CHEBI:49883"/>
        <label>2</label>
    </ligand>
</feature>
<dbReference type="STRING" id="522772.Dacet_1915"/>
<dbReference type="OrthoDB" id="9767754at2"/>
<gene>
    <name evidence="8" type="primary">rnfC</name>
    <name evidence="10" type="ordered locus">Dacet_1915</name>
</gene>
<reference evidence="10 11" key="1">
    <citation type="journal article" date="2010" name="Stand. Genomic Sci.">
        <title>Complete genome sequence of Denitrovibrio acetiphilus type strain (N2460).</title>
        <authorList>
            <person name="Kiss H."/>
            <person name="Lang E."/>
            <person name="Lapidus A."/>
            <person name="Copeland A."/>
            <person name="Nolan M."/>
            <person name="Glavina Del Rio T."/>
            <person name="Chen F."/>
            <person name="Lucas S."/>
            <person name="Tice H."/>
            <person name="Cheng J.F."/>
            <person name="Han C."/>
            <person name="Goodwin L."/>
            <person name="Pitluck S."/>
            <person name="Liolios K."/>
            <person name="Pati A."/>
            <person name="Ivanova N."/>
            <person name="Mavromatis K."/>
            <person name="Chen A."/>
            <person name="Palaniappan K."/>
            <person name="Land M."/>
            <person name="Hauser L."/>
            <person name="Chang Y.J."/>
            <person name="Jeffries C.D."/>
            <person name="Detter J.C."/>
            <person name="Brettin T."/>
            <person name="Spring S."/>
            <person name="Rohde M."/>
            <person name="Goker M."/>
            <person name="Woyke T."/>
            <person name="Bristow J."/>
            <person name="Eisen J.A."/>
            <person name="Markowitz V."/>
            <person name="Hugenholtz P."/>
            <person name="Kyrpides N.C."/>
            <person name="Klenk H.P."/>
        </authorList>
    </citation>
    <scope>NUCLEOTIDE SEQUENCE [LARGE SCALE GENOMIC DNA]</scope>
    <source>
        <strain evidence="11">DSM 12809 / NBRC 114555 / N2460</strain>
    </source>
</reference>
<dbReference type="PANTHER" id="PTHR43034">
    <property type="entry name" value="ION-TRANSLOCATING OXIDOREDUCTASE COMPLEX SUBUNIT C"/>
    <property type="match status" value="1"/>
</dbReference>
<organism evidence="10 11">
    <name type="scientific">Denitrovibrio acetiphilus (strain DSM 12809 / NBRC 114555 / N2460)</name>
    <dbReference type="NCBI Taxonomy" id="522772"/>
    <lineage>
        <taxon>Bacteria</taxon>
        <taxon>Pseudomonadati</taxon>
        <taxon>Deferribacterota</taxon>
        <taxon>Deferribacteres</taxon>
        <taxon>Deferribacterales</taxon>
        <taxon>Geovibrionaceae</taxon>
        <taxon>Denitrovibrio</taxon>
    </lineage>
</organism>